<protein>
    <submittedName>
        <fullName evidence="1">Uncharacterized protein</fullName>
    </submittedName>
</protein>
<dbReference type="EMBL" id="HG002219">
    <property type="protein sequence ID" value="CDF40646.1"/>
    <property type="molecule type" value="Genomic_DNA"/>
</dbReference>
<sequence>MRTASLPSDLPFSLCPTTLHCFISRLSSHSRHQTLAFWMHLELRTAWLSLGCCSLHCSSQRRRCSSS</sequence>
<dbReference type="AlphaFoldDB" id="R7QT03"/>
<dbReference type="Proteomes" id="UP000012073">
    <property type="component" value="Unassembled WGS sequence"/>
</dbReference>
<name>R7QT03_CHOCR</name>
<proteinExistence type="predicted"/>
<dbReference type="Gramene" id="CDF40646">
    <property type="protein sequence ID" value="CDF40646"/>
    <property type="gene ID" value="CHC_T00007289001"/>
</dbReference>
<gene>
    <name evidence="1" type="ORF">CHC_T00007289001</name>
</gene>
<organism evidence="1 2">
    <name type="scientific">Chondrus crispus</name>
    <name type="common">Carrageen Irish moss</name>
    <name type="synonym">Polymorpha crispa</name>
    <dbReference type="NCBI Taxonomy" id="2769"/>
    <lineage>
        <taxon>Eukaryota</taxon>
        <taxon>Rhodophyta</taxon>
        <taxon>Florideophyceae</taxon>
        <taxon>Rhodymeniophycidae</taxon>
        <taxon>Gigartinales</taxon>
        <taxon>Gigartinaceae</taxon>
        <taxon>Chondrus</taxon>
    </lineage>
</organism>
<accession>R7QT03</accession>
<keyword evidence="2" id="KW-1185">Reference proteome</keyword>
<dbReference type="RefSeq" id="XP_005710940.1">
    <property type="nucleotide sequence ID" value="XM_005710883.1"/>
</dbReference>
<evidence type="ECO:0000313" key="2">
    <source>
        <dbReference type="Proteomes" id="UP000012073"/>
    </source>
</evidence>
<dbReference type="GeneID" id="17318663"/>
<dbReference type="KEGG" id="ccp:CHC_T00007289001"/>
<reference evidence="2" key="1">
    <citation type="journal article" date="2013" name="Proc. Natl. Acad. Sci. U.S.A.">
        <title>Genome structure and metabolic features in the red seaweed Chondrus crispus shed light on evolution of the Archaeplastida.</title>
        <authorList>
            <person name="Collen J."/>
            <person name="Porcel B."/>
            <person name="Carre W."/>
            <person name="Ball S.G."/>
            <person name="Chaparro C."/>
            <person name="Tonon T."/>
            <person name="Barbeyron T."/>
            <person name="Michel G."/>
            <person name="Noel B."/>
            <person name="Valentin K."/>
            <person name="Elias M."/>
            <person name="Artiguenave F."/>
            <person name="Arun A."/>
            <person name="Aury J.M."/>
            <person name="Barbosa-Neto J.F."/>
            <person name="Bothwell J.H."/>
            <person name="Bouget F.Y."/>
            <person name="Brillet L."/>
            <person name="Cabello-Hurtado F."/>
            <person name="Capella-Gutierrez S."/>
            <person name="Charrier B."/>
            <person name="Cladiere L."/>
            <person name="Cock J.M."/>
            <person name="Coelho S.M."/>
            <person name="Colleoni C."/>
            <person name="Czjzek M."/>
            <person name="Da Silva C."/>
            <person name="Delage L."/>
            <person name="Denoeud F."/>
            <person name="Deschamps P."/>
            <person name="Dittami S.M."/>
            <person name="Gabaldon T."/>
            <person name="Gachon C.M."/>
            <person name="Groisillier A."/>
            <person name="Herve C."/>
            <person name="Jabbari K."/>
            <person name="Katinka M."/>
            <person name="Kloareg B."/>
            <person name="Kowalczyk N."/>
            <person name="Labadie K."/>
            <person name="Leblanc C."/>
            <person name="Lopez P.J."/>
            <person name="McLachlan D.H."/>
            <person name="Meslet-Cladiere L."/>
            <person name="Moustafa A."/>
            <person name="Nehr Z."/>
            <person name="Nyvall Collen P."/>
            <person name="Panaud O."/>
            <person name="Partensky F."/>
            <person name="Poulain J."/>
            <person name="Rensing S.A."/>
            <person name="Rousvoal S."/>
            <person name="Samson G."/>
            <person name="Symeonidi A."/>
            <person name="Weissenbach J."/>
            <person name="Zambounis A."/>
            <person name="Wincker P."/>
            <person name="Boyen C."/>
        </authorList>
    </citation>
    <scope>NUCLEOTIDE SEQUENCE [LARGE SCALE GENOMIC DNA]</scope>
    <source>
        <strain evidence="2">cv. Stackhouse</strain>
    </source>
</reference>
<evidence type="ECO:0000313" key="1">
    <source>
        <dbReference type="EMBL" id="CDF40646.1"/>
    </source>
</evidence>